<organism evidence="4 5">
    <name type="scientific">Oleomonas cavernae</name>
    <dbReference type="NCBI Taxonomy" id="2320859"/>
    <lineage>
        <taxon>Bacteria</taxon>
        <taxon>Pseudomonadati</taxon>
        <taxon>Pseudomonadota</taxon>
        <taxon>Alphaproteobacteria</taxon>
        <taxon>Acetobacterales</taxon>
        <taxon>Acetobacteraceae</taxon>
        <taxon>Oleomonas</taxon>
    </lineage>
</organism>
<dbReference type="InterPro" id="IPR050692">
    <property type="entry name" value="HTH_transcr_repressor_FabR"/>
</dbReference>
<comment type="caution">
    <text evidence="4">The sequence shown here is derived from an EMBL/GenBank/DDBJ whole genome shotgun (WGS) entry which is preliminary data.</text>
</comment>
<evidence type="ECO:0000313" key="5">
    <source>
        <dbReference type="Proteomes" id="UP000284605"/>
    </source>
</evidence>
<evidence type="ECO:0000259" key="3">
    <source>
        <dbReference type="PROSITE" id="PS50977"/>
    </source>
</evidence>
<reference evidence="4 5" key="1">
    <citation type="submission" date="2018-09" db="EMBL/GenBank/DDBJ databases">
        <authorList>
            <person name="Zhu H."/>
        </authorList>
    </citation>
    <scope>NUCLEOTIDE SEQUENCE [LARGE SCALE GENOMIC DNA]</scope>
    <source>
        <strain evidence="4 5">K1W22B-8</strain>
    </source>
</reference>
<protein>
    <submittedName>
        <fullName evidence="4">TetR family transcriptional regulator</fullName>
    </submittedName>
</protein>
<dbReference type="InterPro" id="IPR001647">
    <property type="entry name" value="HTH_TetR"/>
</dbReference>
<sequence>MSTCVHVMRKTSGAAVKPAETIEHSHLDAPTERGQRTRRALANAALELMQEGRSFDSLSLREVTKRAGIVPAAFYRHFKDMEELGLAIVDECGRGLRGMLREVRQVGMPTEDIVRRSILIFKSYVEANPQYFRVAADRHGRSPMMREAVRHEVDRFIDEMVGDVTAMGTLNHLSPRTLRNVCDLVVNTMLNAAIEILDLAHEDPSIGQARIEVFVQQLLILFVGAAAWQER</sequence>
<accession>A0A418WCV7</accession>
<dbReference type="EMBL" id="QYUK01000011">
    <property type="protein sequence ID" value="RJF87768.1"/>
    <property type="molecule type" value="Genomic_DNA"/>
</dbReference>
<name>A0A418WCV7_9PROT</name>
<evidence type="ECO:0000256" key="1">
    <source>
        <dbReference type="ARBA" id="ARBA00023125"/>
    </source>
</evidence>
<dbReference type="InterPro" id="IPR009057">
    <property type="entry name" value="Homeodomain-like_sf"/>
</dbReference>
<dbReference type="SUPFAM" id="SSF46689">
    <property type="entry name" value="Homeodomain-like"/>
    <property type="match status" value="1"/>
</dbReference>
<dbReference type="PANTHER" id="PTHR47752">
    <property type="entry name" value="HTH-TYPE TRANSCRIPTIONAL REPRESSOR FABR"/>
    <property type="match status" value="1"/>
</dbReference>
<gene>
    <name evidence="4" type="ORF">D3874_12645</name>
</gene>
<proteinExistence type="predicted"/>
<feature type="DNA-binding region" description="H-T-H motif" evidence="2">
    <location>
        <begin position="59"/>
        <end position="78"/>
    </location>
</feature>
<keyword evidence="5" id="KW-1185">Reference proteome</keyword>
<dbReference type="Proteomes" id="UP000284605">
    <property type="component" value="Unassembled WGS sequence"/>
</dbReference>
<evidence type="ECO:0000256" key="2">
    <source>
        <dbReference type="PROSITE-ProRule" id="PRU00335"/>
    </source>
</evidence>
<dbReference type="AlphaFoldDB" id="A0A418WCV7"/>
<dbReference type="PANTHER" id="PTHR47752:SF1">
    <property type="entry name" value="HTH-TYPE TRANSCRIPTIONAL REPRESSOR FABR"/>
    <property type="match status" value="1"/>
</dbReference>
<feature type="domain" description="HTH tetR-type" evidence="3">
    <location>
        <begin position="35"/>
        <end position="96"/>
    </location>
</feature>
<dbReference type="GO" id="GO:0003677">
    <property type="term" value="F:DNA binding"/>
    <property type="evidence" value="ECO:0007669"/>
    <property type="project" value="UniProtKB-UniRule"/>
</dbReference>
<keyword evidence="1 2" id="KW-0238">DNA-binding</keyword>
<evidence type="ECO:0000313" key="4">
    <source>
        <dbReference type="EMBL" id="RJF87768.1"/>
    </source>
</evidence>
<dbReference type="PROSITE" id="PS50977">
    <property type="entry name" value="HTH_TETR_2"/>
    <property type="match status" value="1"/>
</dbReference>
<dbReference type="Gene3D" id="1.10.357.10">
    <property type="entry name" value="Tetracycline Repressor, domain 2"/>
    <property type="match status" value="1"/>
</dbReference>
<dbReference type="Gene3D" id="1.10.10.60">
    <property type="entry name" value="Homeodomain-like"/>
    <property type="match status" value="1"/>
</dbReference>
<dbReference type="Pfam" id="PF00440">
    <property type="entry name" value="TetR_N"/>
    <property type="match status" value="1"/>
</dbReference>